<dbReference type="EMBL" id="MU002139">
    <property type="protein sequence ID" value="KAF2789418.1"/>
    <property type="molecule type" value="Genomic_DNA"/>
</dbReference>
<reference evidence="2" key="1">
    <citation type="journal article" date="2020" name="Stud. Mycol.">
        <title>101 Dothideomycetes genomes: a test case for predicting lifestyles and emergence of pathogens.</title>
        <authorList>
            <person name="Haridas S."/>
            <person name="Albert R."/>
            <person name="Binder M."/>
            <person name="Bloem J."/>
            <person name="Labutti K."/>
            <person name="Salamov A."/>
            <person name="Andreopoulos B."/>
            <person name="Baker S."/>
            <person name="Barry K."/>
            <person name="Bills G."/>
            <person name="Bluhm B."/>
            <person name="Cannon C."/>
            <person name="Castanera R."/>
            <person name="Culley D."/>
            <person name="Daum C."/>
            <person name="Ezra D."/>
            <person name="Gonzalez J."/>
            <person name="Henrissat B."/>
            <person name="Kuo A."/>
            <person name="Liang C."/>
            <person name="Lipzen A."/>
            <person name="Lutzoni F."/>
            <person name="Magnuson J."/>
            <person name="Mondo S."/>
            <person name="Nolan M."/>
            <person name="Ohm R."/>
            <person name="Pangilinan J."/>
            <person name="Park H.-J."/>
            <person name="Ramirez L."/>
            <person name="Alfaro M."/>
            <person name="Sun H."/>
            <person name="Tritt A."/>
            <person name="Yoshinaga Y."/>
            <person name="Zwiers L.-H."/>
            <person name="Turgeon B."/>
            <person name="Goodwin S."/>
            <person name="Spatafora J."/>
            <person name="Crous P."/>
            <person name="Grigoriev I."/>
        </authorList>
    </citation>
    <scope>NUCLEOTIDE SEQUENCE</scope>
    <source>
        <strain evidence="2">CBS 109.77</strain>
    </source>
</reference>
<keyword evidence="3" id="KW-1185">Reference proteome</keyword>
<name>A0A6A6WZQ7_9PLEO</name>
<keyword evidence="1" id="KW-0812">Transmembrane</keyword>
<evidence type="ECO:0000313" key="3">
    <source>
        <dbReference type="Proteomes" id="UP000799757"/>
    </source>
</evidence>
<dbReference type="Proteomes" id="UP000799757">
    <property type="component" value="Unassembled WGS sequence"/>
</dbReference>
<keyword evidence="1" id="KW-1133">Transmembrane helix</keyword>
<keyword evidence="1" id="KW-0472">Membrane</keyword>
<protein>
    <submittedName>
        <fullName evidence="2">Uncharacterized protein</fullName>
    </submittedName>
</protein>
<gene>
    <name evidence="2" type="ORF">K505DRAFT_365632</name>
</gene>
<evidence type="ECO:0000313" key="2">
    <source>
        <dbReference type="EMBL" id="KAF2789418.1"/>
    </source>
</evidence>
<accession>A0A6A6WZQ7</accession>
<proteinExistence type="predicted"/>
<evidence type="ECO:0000256" key="1">
    <source>
        <dbReference type="SAM" id="Phobius"/>
    </source>
</evidence>
<feature type="transmembrane region" description="Helical" evidence="1">
    <location>
        <begin position="30"/>
        <end position="51"/>
    </location>
</feature>
<dbReference type="AlphaFoldDB" id="A0A6A6WZQ7"/>
<sequence>MPSLFHTRAYTSNSMGVATPSQAKRIWKNAGIIIGSVIAGILCLFILRIVYCRYRRKKSDSV</sequence>
<organism evidence="2 3">
    <name type="scientific">Melanomma pulvis-pyrius CBS 109.77</name>
    <dbReference type="NCBI Taxonomy" id="1314802"/>
    <lineage>
        <taxon>Eukaryota</taxon>
        <taxon>Fungi</taxon>
        <taxon>Dikarya</taxon>
        <taxon>Ascomycota</taxon>
        <taxon>Pezizomycotina</taxon>
        <taxon>Dothideomycetes</taxon>
        <taxon>Pleosporomycetidae</taxon>
        <taxon>Pleosporales</taxon>
        <taxon>Melanommataceae</taxon>
        <taxon>Melanomma</taxon>
    </lineage>
</organism>